<reference evidence="1 2" key="1">
    <citation type="submission" date="2021-06" db="EMBL/GenBank/DDBJ databases">
        <authorList>
            <person name="Palmer J.M."/>
        </authorList>
    </citation>
    <scope>NUCLEOTIDE SEQUENCE [LARGE SCALE GENOMIC DNA]</scope>
    <source>
        <strain evidence="1 2">GA_2019</strain>
        <tissue evidence="1">Muscle</tissue>
    </source>
</reference>
<proteinExistence type="predicted"/>
<sequence length="105" mass="12107">MEQQPRLTNTNKGFSCYPYSADSNCFFFHICSTGGSTHHRLMANRAVEESSTHLSPPLLLIEPPHSYITYSGLQLQRSHLMYGNKLFHTLNTSFQLYTNRKKPLR</sequence>
<comment type="caution">
    <text evidence="1">The sequence shown here is derived from an EMBL/GenBank/DDBJ whole genome shotgun (WGS) entry which is preliminary data.</text>
</comment>
<dbReference type="Proteomes" id="UP001476798">
    <property type="component" value="Unassembled WGS sequence"/>
</dbReference>
<evidence type="ECO:0000313" key="2">
    <source>
        <dbReference type="Proteomes" id="UP001476798"/>
    </source>
</evidence>
<evidence type="ECO:0000313" key="1">
    <source>
        <dbReference type="EMBL" id="MEQ2188924.1"/>
    </source>
</evidence>
<keyword evidence="2" id="KW-1185">Reference proteome</keyword>
<accession>A0ABV0PZM4</accession>
<name>A0ABV0PZM4_9TELE</name>
<gene>
    <name evidence="1" type="ORF">GOODEAATRI_019933</name>
</gene>
<protein>
    <submittedName>
        <fullName evidence="1">Uncharacterized protein</fullName>
    </submittedName>
</protein>
<organism evidence="1 2">
    <name type="scientific">Goodea atripinnis</name>
    <dbReference type="NCBI Taxonomy" id="208336"/>
    <lineage>
        <taxon>Eukaryota</taxon>
        <taxon>Metazoa</taxon>
        <taxon>Chordata</taxon>
        <taxon>Craniata</taxon>
        <taxon>Vertebrata</taxon>
        <taxon>Euteleostomi</taxon>
        <taxon>Actinopterygii</taxon>
        <taxon>Neopterygii</taxon>
        <taxon>Teleostei</taxon>
        <taxon>Neoteleostei</taxon>
        <taxon>Acanthomorphata</taxon>
        <taxon>Ovalentaria</taxon>
        <taxon>Atherinomorphae</taxon>
        <taxon>Cyprinodontiformes</taxon>
        <taxon>Goodeidae</taxon>
        <taxon>Goodea</taxon>
    </lineage>
</organism>
<dbReference type="EMBL" id="JAHRIO010091776">
    <property type="protein sequence ID" value="MEQ2188924.1"/>
    <property type="molecule type" value="Genomic_DNA"/>
</dbReference>